<evidence type="ECO:0000259" key="1">
    <source>
        <dbReference type="Pfam" id="PF01408"/>
    </source>
</evidence>
<comment type="caution">
    <text evidence="3">The sequence shown here is derived from an EMBL/GenBank/DDBJ whole genome shotgun (WGS) entry which is preliminary data.</text>
</comment>
<dbReference type="PANTHER" id="PTHR43054">
    <property type="match status" value="1"/>
</dbReference>
<dbReference type="PANTHER" id="PTHR43054:SF1">
    <property type="entry name" value="SCYLLO-INOSITOL 2-DEHYDROGENASE (NADP(+)) IOLU"/>
    <property type="match status" value="1"/>
</dbReference>
<organism evidence="3 4">
    <name type="scientific">Alkalibacillus salilacus</name>
    <dbReference type="NCBI Taxonomy" id="284582"/>
    <lineage>
        <taxon>Bacteria</taxon>
        <taxon>Bacillati</taxon>
        <taxon>Bacillota</taxon>
        <taxon>Bacilli</taxon>
        <taxon>Bacillales</taxon>
        <taxon>Bacillaceae</taxon>
        <taxon>Alkalibacillus</taxon>
    </lineage>
</organism>
<reference evidence="3 4" key="1">
    <citation type="submission" date="2023-07" db="EMBL/GenBank/DDBJ databases">
        <title>Genomic Encyclopedia of Type Strains, Phase IV (KMG-IV): sequencing the most valuable type-strain genomes for metagenomic binning, comparative biology and taxonomic classification.</title>
        <authorList>
            <person name="Goeker M."/>
        </authorList>
    </citation>
    <scope>NUCLEOTIDE SEQUENCE [LARGE SCALE GENOMIC DNA]</scope>
    <source>
        <strain evidence="3 4">DSM 16460</strain>
    </source>
</reference>
<dbReference type="Pfam" id="PF01408">
    <property type="entry name" value="GFO_IDH_MocA"/>
    <property type="match status" value="1"/>
</dbReference>
<proteinExistence type="predicted"/>
<dbReference type="Gene3D" id="3.40.50.720">
    <property type="entry name" value="NAD(P)-binding Rossmann-like Domain"/>
    <property type="match status" value="1"/>
</dbReference>
<name>A0ABT9VHM3_9BACI</name>
<dbReference type="EMBL" id="JAUSTQ010000012">
    <property type="protein sequence ID" value="MDQ0160467.1"/>
    <property type="molecule type" value="Genomic_DNA"/>
</dbReference>
<feature type="domain" description="Gfo/Idh/MocA-like oxidoreductase N-terminal" evidence="1">
    <location>
        <begin position="2"/>
        <end position="116"/>
    </location>
</feature>
<gene>
    <name evidence="3" type="ORF">J2S77_002471</name>
</gene>
<accession>A0ABT9VHM3</accession>
<sequence length="316" mass="36020">MKIGTIGTSDITRKFIEASLYVDQATVTSVFSRDEERGRAFAEQHGVSQVFSDLDEMLLTSLDVVYIASPNVLHFDHIMKALDYGVHVICEKPLLTSVEQFEAAYAKADEKGLFLFEAMRNLHTPNFERLVTSLERVDYIQSAYFHRMRYSSKYEDYLQGYVHNVFKKEMAGGALLDLGVYPLSLAIALFGEPITSRYEPNQLETGVDATGILTLQYDKFNCVIMCSKVATSYNASEIHGENGTIRIDNVAPISDIEWLPHKGQDRLQLAEEEKRPNMSYELEQFIGMIENNDHELYHKYRRISRDVVSVVEKSLS</sequence>
<dbReference type="SUPFAM" id="SSF51735">
    <property type="entry name" value="NAD(P)-binding Rossmann-fold domains"/>
    <property type="match status" value="1"/>
</dbReference>
<feature type="domain" description="GFO/IDH/MocA-like oxidoreductase" evidence="2">
    <location>
        <begin position="163"/>
        <end position="246"/>
    </location>
</feature>
<evidence type="ECO:0000313" key="4">
    <source>
        <dbReference type="Proteomes" id="UP001224359"/>
    </source>
</evidence>
<dbReference type="InterPro" id="IPR036291">
    <property type="entry name" value="NAD(P)-bd_dom_sf"/>
</dbReference>
<dbReference type="RefSeq" id="WP_306977730.1">
    <property type="nucleotide sequence ID" value="NZ_JAUSTQ010000012.1"/>
</dbReference>
<dbReference type="SUPFAM" id="SSF55347">
    <property type="entry name" value="Glyceraldehyde-3-phosphate dehydrogenase-like, C-terminal domain"/>
    <property type="match status" value="1"/>
</dbReference>
<dbReference type="InterPro" id="IPR000683">
    <property type="entry name" value="Gfo/Idh/MocA-like_OxRdtase_N"/>
</dbReference>
<dbReference type="Pfam" id="PF22725">
    <property type="entry name" value="GFO_IDH_MocA_C3"/>
    <property type="match status" value="1"/>
</dbReference>
<keyword evidence="4" id="KW-1185">Reference proteome</keyword>
<evidence type="ECO:0000313" key="3">
    <source>
        <dbReference type="EMBL" id="MDQ0160467.1"/>
    </source>
</evidence>
<dbReference type="Proteomes" id="UP001224359">
    <property type="component" value="Unassembled WGS sequence"/>
</dbReference>
<evidence type="ECO:0000259" key="2">
    <source>
        <dbReference type="Pfam" id="PF22725"/>
    </source>
</evidence>
<dbReference type="InterPro" id="IPR055170">
    <property type="entry name" value="GFO_IDH_MocA-like_dom"/>
</dbReference>
<protein>
    <submittedName>
        <fullName evidence="3">Dehydrogenase</fullName>
    </submittedName>
</protein>
<dbReference type="Gene3D" id="3.30.360.10">
    <property type="entry name" value="Dihydrodipicolinate Reductase, domain 2"/>
    <property type="match status" value="1"/>
</dbReference>